<dbReference type="SMART" id="SM00342">
    <property type="entry name" value="HTH_ARAC"/>
    <property type="match status" value="1"/>
</dbReference>
<proteinExistence type="predicted"/>
<protein>
    <submittedName>
        <fullName evidence="5">HTH-type transcriptional activator RhaR</fullName>
    </submittedName>
</protein>
<dbReference type="PANTHER" id="PTHR43280:SF34">
    <property type="entry name" value="ARAC-FAMILY TRANSCRIPTIONAL REGULATOR"/>
    <property type="match status" value="1"/>
</dbReference>
<accession>A0A645C5B4</accession>
<dbReference type="EMBL" id="VSSQ01022673">
    <property type="protein sequence ID" value="MPM69144.1"/>
    <property type="molecule type" value="Genomic_DNA"/>
</dbReference>
<dbReference type="PANTHER" id="PTHR43280">
    <property type="entry name" value="ARAC-FAMILY TRANSCRIPTIONAL REGULATOR"/>
    <property type="match status" value="1"/>
</dbReference>
<dbReference type="AlphaFoldDB" id="A0A645C5B4"/>
<keyword evidence="1" id="KW-0805">Transcription regulation</keyword>
<dbReference type="GO" id="GO:0043565">
    <property type="term" value="F:sequence-specific DNA binding"/>
    <property type="evidence" value="ECO:0007669"/>
    <property type="project" value="InterPro"/>
</dbReference>
<evidence type="ECO:0000313" key="5">
    <source>
        <dbReference type="EMBL" id="MPM69144.1"/>
    </source>
</evidence>
<dbReference type="Gene3D" id="1.10.10.60">
    <property type="entry name" value="Homeodomain-like"/>
    <property type="match status" value="2"/>
</dbReference>
<dbReference type="PROSITE" id="PS01124">
    <property type="entry name" value="HTH_ARAC_FAMILY_2"/>
    <property type="match status" value="1"/>
</dbReference>
<gene>
    <name evidence="5" type="primary">rhaR_121</name>
    <name evidence="5" type="ORF">SDC9_116088</name>
</gene>
<name>A0A645C5B4_9ZZZZ</name>
<evidence type="ECO:0000259" key="4">
    <source>
        <dbReference type="PROSITE" id="PS01124"/>
    </source>
</evidence>
<sequence>MYQDQLELLHIFHFSTGLPVVFYAHGDPVESLPESISSVSSFLGEERAVDALSFSPGQLLAPQYIANPYGERYLYFQINADSFLLVGPVLTEPIMEGTVSNLIRLHRLPIKRKSALTEHYAGLPLISETAFFFTGKLLELLFYPIENTQDVGGSPATAGAVVEQYQKGTYENRMKLFQHPPYFMEQEICRLITAGDKRNAAKHLRRINTLRRAVLAKDPLRSLKNSLICSCTLFTRAAIAGGAGPDDAFTLSDTYILEIESNDSIRILDDLEARMVADFVDMVNRINEARYSKVIRNAIEYINNNLSERITVTDIADNVFVHPNYLSSLFKKETGTSISSYITSHRVEEAKYFIRYSSNSLSDIANFYQFCSQSHFIAAFKKQTGLTPAQYRNQST</sequence>
<evidence type="ECO:0000256" key="1">
    <source>
        <dbReference type="ARBA" id="ARBA00023015"/>
    </source>
</evidence>
<dbReference type="InterPro" id="IPR009057">
    <property type="entry name" value="Homeodomain-like_sf"/>
</dbReference>
<evidence type="ECO:0000256" key="3">
    <source>
        <dbReference type="ARBA" id="ARBA00023163"/>
    </source>
</evidence>
<reference evidence="5" key="1">
    <citation type="submission" date="2019-08" db="EMBL/GenBank/DDBJ databases">
        <authorList>
            <person name="Kucharzyk K."/>
            <person name="Murdoch R.W."/>
            <person name="Higgins S."/>
            <person name="Loffler F."/>
        </authorList>
    </citation>
    <scope>NUCLEOTIDE SEQUENCE</scope>
</reference>
<dbReference type="SUPFAM" id="SSF46689">
    <property type="entry name" value="Homeodomain-like"/>
    <property type="match status" value="2"/>
</dbReference>
<keyword evidence="2" id="KW-0238">DNA-binding</keyword>
<organism evidence="5">
    <name type="scientific">bioreactor metagenome</name>
    <dbReference type="NCBI Taxonomy" id="1076179"/>
    <lineage>
        <taxon>unclassified sequences</taxon>
        <taxon>metagenomes</taxon>
        <taxon>ecological metagenomes</taxon>
    </lineage>
</organism>
<keyword evidence="3" id="KW-0804">Transcription</keyword>
<dbReference type="Pfam" id="PF12833">
    <property type="entry name" value="HTH_18"/>
    <property type="match status" value="1"/>
</dbReference>
<evidence type="ECO:0000256" key="2">
    <source>
        <dbReference type="ARBA" id="ARBA00023125"/>
    </source>
</evidence>
<comment type="caution">
    <text evidence="5">The sequence shown here is derived from an EMBL/GenBank/DDBJ whole genome shotgun (WGS) entry which is preliminary data.</text>
</comment>
<dbReference type="InterPro" id="IPR018060">
    <property type="entry name" value="HTH_AraC"/>
</dbReference>
<dbReference type="GO" id="GO:0003700">
    <property type="term" value="F:DNA-binding transcription factor activity"/>
    <property type="evidence" value="ECO:0007669"/>
    <property type="project" value="InterPro"/>
</dbReference>
<feature type="domain" description="HTH araC/xylS-type" evidence="4">
    <location>
        <begin position="296"/>
        <end position="394"/>
    </location>
</feature>